<protein>
    <submittedName>
        <fullName evidence="2">Uncharacterized protein</fullName>
    </submittedName>
</protein>
<evidence type="ECO:0000313" key="3">
    <source>
        <dbReference type="Proteomes" id="UP000218811"/>
    </source>
</evidence>
<name>A0A2H3JMM1_WOLCO</name>
<organism evidence="2 3">
    <name type="scientific">Wolfiporia cocos (strain MD-104)</name>
    <name type="common">Brown rot fungus</name>
    <dbReference type="NCBI Taxonomy" id="742152"/>
    <lineage>
        <taxon>Eukaryota</taxon>
        <taxon>Fungi</taxon>
        <taxon>Dikarya</taxon>
        <taxon>Basidiomycota</taxon>
        <taxon>Agaricomycotina</taxon>
        <taxon>Agaricomycetes</taxon>
        <taxon>Polyporales</taxon>
        <taxon>Phaeolaceae</taxon>
        <taxon>Wolfiporia</taxon>
    </lineage>
</organism>
<dbReference type="STRING" id="742152.A0A2H3JMM1"/>
<keyword evidence="3" id="KW-1185">Reference proteome</keyword>
<evidence type="ECO:0000256" key="1">
    <source>
        <dbReference type="SAM" id="MobiDB-lite"/>
    </source>
</evidence>
<dbReference type="EMBL" id="KB468146">
    <property type="protein sequence ID" value="PCH43426.1"/>
    <property type="molecule type" value="Genomic_DNA"/>
</dbReference>
<accession>A0A2H3JMM1</accession>
<evidence type="ECO:0000313" key="2">
    <source>
        <dbReference type="EMBL" id="PCH43426.1"/>
    </source>
</evidence>
<dbReference type="AlphaFoldDB" id="A0A2H3JMM1"/>
<reference evidence="2 3" key="1">
    <citation type="journal article" date="2012" name="Science">
        <title>The Paleozoic origin of enzymatic lignin decomposition reconstructed from 31 fungal genomes.</title>
        <authorList>
            <person name="Floudas D."/>
            <person name="Binder M."/>
            <person name="Riley R."/>
            <person name="Barry K."/>
            <person name="Blanchette R.A."/>
            <person name="Henrissat B."/>
            <person name="Martinez A.T."/>
            <person name="Otillar R."/>
            <person name="Spatafora J.W."/>
            <person name="Yadav J.S."/>
            <person name="Aerts A."/>
            <person name="Benoit I."/>
            <person name="Boyd A."/>
            <person name="Carlson A."/>
            <person name="Copeland A."/>
            <person name="Coutinho P.M."/>
            <person name="de Vries R.P."/>
            <person name="Ferreira P."/>
            <person name="Findley K."/>
            <person name="Foster B."/>
            <person name="Gaskell J."/>
            <person name="Glotzer D."/>
            <person name="Gorecki P."/>
            <person name="Heitman J."/>
            <person name="Hesse C."/>
            <person name="Hori C."/>
            <person name="Igarashi K."/>
            <person name="Jurgens J.A."/>
            <person name="Kallen N."/>
            <person name="Kersten P."/>
            <person name="Kohler A."/>
            <person name="Kuees U."/>
            <person name="Kumar T.K.A."/>
            <person name="Kuo A."/>
            <person name="LaButti K."/>
            <person name="Larrondo L.F."/>
            <person name="Lindquist E."/>
            <person name="Ling A."/>
            <person name="Lombard V."/>
            <person name="Lucas S."/>
            <person name="Lundell T."/>
            <person name="Martin R."/>
            <person name="McLaughlin D.J."/>
            <person name="Morgenstern I."/>
            <person name="Morin E."/>
            <person name="Murat C."/>
            <person name="Nagy L.G."/>
            <person name="Nolan M."/>
            <person name="Ohm R.A."/>
            <person name="Patyshakuliyeva A."/>
            <person name="Rokas A."/>
            <person name="Ruiz-Duenas F.J."/>
            <person name="Sabat G."/>
            <person name="Salamov A."/>
            <person name="Samejima M."/>
            <person name="Schmutz J."/>
            <person name="Slot J.C."/>
            <person name="St John F."/>
            <person name="Stenlid J."/>
            <person name="Sun H."/>
            <person name="Sun S."/>
            <person name="Syed K."/>
            <person name="Tsang A."/>
            <person name="Wiebenga A."/>
            <person name="Young D."/>
            <person name="Pisabarro A."/>
            <person name="Eastwood D.C."/>
            <person name="Martin F."/>
            <person name="Cullen D."/>
            <person name="Grigoriev I.V."/>
            <person name="Hibbett D.S."/>
        </authorList>
    </citation>
    <scope>NUCLEOTIDE SEQUENCE [LARGE SCALE GENOMIC DNA]</scope>
    <source>
        <strain evidence="2 3">MD-104</strain>
    </source>
</reference>
<sequence>MSAKRVPTALKTCQKNQRAPWKQTRITPVDRRAFDPANETLHYIPSEEGQLWKKITYKLLSASNGAAEVADAHSAHVIPRRGDEIAPVRRARTSNNQSPGQCDLHKGALQSGIDEA</sequence>
<feature type="region of interest" description="Disordered" evidence="1">
    <location>
        <begin position="1"/>
        <end position="22"/>
    </location>
</feature>
<feature type="region of interest" description="Disordered" evidence="1">
    <location>
        <begin position="91"/>
        <end position="116"/>
    </location>
</feature>
<dbReference type="Proteomes" id="UP000218811">
    <property type="component" value="Unassembled WGS sequence"/>
</dbReference>
<gene>
    <name evidence="2" type="ORF">WOLCODRAFT_153486</name>
</gene>
<proteinExistence type="predicted"/>